<dbReference type="GO" id="GO:0009116">
    <property type="term" value="P:nucleoside metabolic process"/>
    <property type="evidence" value="ECO:0007669"/>
    <property type="project" value="InterPro"/>
</dbReference>
<sequence length="361" mass="40151">MSALRTPRCEDYEIAVIGSLPLVHDAISLILDKVWSQDHDNNTTVMRNARKLTTGRVGNRNVVLVLLSTLSKANTASSITGIRSVYQKVQLAFVIGVSGAAPFYWGDEISFGDVVISDTVYHSNSTERQPDKYLQRKTTDINISLAKNVQNLLSMFQTDRGADWLEQWTLYFLQQLQTKAALTTPEGRYNCPGTDVDKLFKPTYRHRQKSSSNRVYCECFSKSVHDDSLGSACTDLQCKDEHILTRKRLQIKCLAENNNNNPVQTPSIHVGSVASVESIIHSASERDKVLTAAAVIAFETQGPELWNEVPCILVNGICDYAVDQTQEGWQEFAAATAASVVKAMLQRLTFSEAILDSPRPF</sequence>
<proteinExistence type="predicted"/>
<name>A0A420N7K6_FUSOX</name>
<reference evidence="1 2" key="1">
    <citation type="journal article" date="2018" name="Sci. Rep.">
        <title>Characterisation of pathogen-specific regions and novel effector candidates in Fusarium oxysporum f. sp. cepae.</title>
        <authorList>
            <person name="Armitage A.D."/>
            <person name="Taylor A."/>
            <person name="Sobczyk M.K."/>
            <person name="Baxter L."/>
            <person name="Greenfield B.P."/>
            <person name="Bates H.J."/>
            <person name="Wilson F."/>
            <person name="Jackson A.C."/>
            <person name="Ott S."/>
            <person name="Harrison R.J."/>
            <person name="Clarkson J.P."/>
        </authorList>
    </citation>
    <scope>NUCLEOTIDE SEQUENCE [LARGE SCALE GENOMIC DNA]</scope>
    <source>
        <strain evidence="1 2">Fo_A28</strain>
    </source>
</reference>
<dbReference type="VEuPathDB" id="FungiDB:FOC4_g10010148"/>
<dbReference type="SUPFAM" id="SSF53167">
    <property type="entry name" value="Purine and uridine phosphorylases"/>
    <property type="match status" value="1"/>
</dbReference>
<dbReference type="GO" id="GO:0003824">
    <property type="term" value="F:catalytic activity"/>
    <property type="evidence" value="ECO:0007669"/>
    <property type="project" value="InterPro"/>
</dbReference>
<evidence type="ECO:0000313" key="1">
    <source>
        <dbReference type="EMBL" id="RKK83617.1"/>
    </source>
</evidence>
<evidence type="ECO:0000313" key="2">
    <source>
        <dbReference type="Proteomes" id="UP000285860"/>
    </source>
</evidence>
<dbReference type="AlphaFoldDB" id="A0A420N7K6"/>
<dbReference type="Gene3D" id="3.40.50.1580">
    <property type="entry name" value="Nucleoside phosphorylase domain"/>
    <property type="match status" value="1"/>
</dbReference>
<dbReference type="EMBL" id="MRCY01000549">
    <property type="protein sequence ID" value="RKK83617.1"/>
    <property type="molecule type" value="Genomic_DNA"/>
</dbReference>
<dbReference type="InterPro" id="IPR053137">
    <property type="entry name" value="NLR-like"/>
</dbReference>
<dbReference type="VEuPathDB" id="FungiDB:FOC1_g10010764"/>
<evidence type="ECO:0008006" key="3">
    <source>
        <dbReference type="Google" id="ProtNLM"/>
    </source>
</evidence>
<dbReference type="PANTHER" id="PTHR46082:SF6">
    <property type="entry name" value="AAA+ ATPASE DOMAIN-CONTAINING PROTEIN-RELATED"/>
    <property type="match status" value="1"/>
</dbReference>
<dbReference type="OrthoDB" id="5016153at2759"/>
<protein>
    <recommendedName>
        <fullName evidence="3">Nucleoside phosphorylase domain-containing protein</fullName>
    </recommendedName>
</protein>
<dbReference type="InterPro" id="IPR035994">
    <property type="entry name" value="Nucleoside_phosphorylase_sf"/>
</dbReference>
<comment type="caution">
    <text evidence="1">The sequence shown here is derived from an EMBL/GenBank/DDBJ whole genome shotgun (WGS) entry which is preliminary data.</text>
</comment>
<organism evidence="1 2">
    <name type="scientific">Fusarium oxysporum</name>
    <name type="common">Fusarium vascular wilt</name>
    <dbReference type="NCBI Taxonomy" id="5507"/>
    <lineage>
        <taxon>Eukaryota</taxon>
        <taxon>Fungi</taxon>
        <taxon>Dikarya</taxon>
        <taxon>Ascomycota</taxon>
        <taxon>Pezizomycotina</taxon>
        <taxon>Sordariomycetes</taxon>
        <taxon>Hypocreomycetidae</taxon>
        <taxon>Hypocreales</taxon>
        <taxon>Nectriaceae</taxon>
        <taxon>Fusarium</taxon>
        <taxon>Fusarium oxysporum species complex</taxon>
    </lineage>
</organism>
<dbReference type="PANTHER" id="PTHR46082">
    <property type="entry name" value="ATP/GTP-BINDING PROTEIN-RELATED"/>
    <property type="match status" value="1"/>
</dbReference>
<dbReference type="VEuPathDB" id="FungiDB:FOZG_04495"/>
<accession>A0A420N7K6</accession>
<dbReference type="VEuPathDB" id="FungiDB:FOIG_08485"/>
<dbReference type="Proteomes" id="UP000285860">
    <property type="component" value="Unassembled WGS sequence"/>
</dbReference>
<gene>
    <name evidence="1" type="ORF">BFJ68_g17423</name>
</gene>